<dbReference type="EMBL" id="BGPR01188299">
    <property type="protein sequence ID" value="GBM83782.1"/>
    <property type="molecule type" value="Genomic_DNA"/>
</dbReference>
<dbReference type="Proteomes" id="UP000499080">
    <property type="component" value="Unassembled WGS sequence"/>
</dbReference>
<dbReference type="AlphaFoldDB" id="A0A4Y2J3L7"/>
<name>A0A4Y2J3L7_ARAVE</name>
<dbReference type="OrthoDB" id="6420344at2759"/>
<evidence type="ECO:0000313" key="1">
    <source>
        <dbReference type="EMBL" id="GBM83782.1"/>
    </source>
</evidence>
<organism evidence="1 2">
    <name type="scientific">Araneus ventricosus</name>
    <name type="common">Orbweaver spider</name>
    <name type="synonym">Epeira ventricosa</name>
    <dbReference type="NCBI Taxonomy" id="182803"/>
    <lineage>
        <taxon>Eukaryota</taxon>
        <taxon>Metazoa</taxon>
        <taxon>Ecdysozoa</taxon>
        <taxon>Arthropoda</taxon>
        <taxon>Chelicerata</taxon>
        <taxon>Arachnida</taxon>
        <taxon>Araneae</taxon>
        <taxon>Araneomorphae</taxon>
        <taxon>Entelegynae</taxon>
        <taxon>Araneoidea</taxon>
        <taxon>Araneidae</taxon>
        <taxon>Araneus</taxon>
    </lineage>
</organism>
<comment type="caution">
    <text evidence="1">The sequence shown here is derived from an EMBL/GenBank/DDBJ whole genome shotgun (WGS) entry which is preliminary data.</text>
</comment>
<reference evidence="1 2" key="1">
    <citation type="journal article" date="2019" name="Sci. Rep.">
        <title>Orb-weaving spider Araneus ventricosus genome elucidates the spidroin gene catalogue.</title>
        <authorList>
            <person name="Kono N."/>
            <person name="Nakamura H."/>
            <person name="Ohtoshi R."/>
            <person name="Moran D.A.P."/>
            <person name="Shinohara A."/>
            <person name="Yoshida Y."/>
            <person name="Fujiwara M."/>
            <person name="Mori M."/>
            <person name="Tomita M."/>
            <person name="Arakawa K."/>
        </authorList>
    </citation>
    <scope>NUCLEOTIDE SEQUENCE [LARGE SCALE GENOMIC DNA]</scope>
</reference>
<protein>
    <submittedName>
        <fullName evidence="1">Uncharacterized protein</fullName>
    </submittedName>
</protein>
<sequence length="118" mass="14128">KNFNQLKPEIKVGFIILDRALQFSNFEVDEEQKTNKKGKFDLNLSEEIDNSKCNIPPYSIYIEKRIGIEVKEFRKTYFITFIKYNEKNDIKNRFNITLDQLPTFIVGLQKMNEYVKQH</sequence>
<gene>
    <name evidence="1" type="ORF">AVEN_17042_1</name>
</gene>
<feature type="non-terminal residue" evidence="1">
    <location>
        <position position="1"/>
    </location>
</feature>
<accession>A0A4Y2J3L7</accession>
<keyword evidence="2" id="KW-1185">Reference proteome</keyword>
<evidence type="ECO:0000313" key="2">
    <source>
        <dbReference type="Proteomes" id="UP000499080"/>
    </source>
</evidence>
<proteinExistence type="predicted"/>